<proteinExistence type="predicted"/>
<dbReference type="PROSITE" id="PS50850">
    <property type="entry name" value="MFS"/>
    <property type="match status" value="1"/>
</dbReference>
<feature type="domain" description="Major facilitator superfamily (MFS) profile" evidence="8">
    <location>
        <begin position="22"/>
        <end position="503"/>
    </location>
</feature>
<dbReference type="PRINTS" id="PR01036">
    <property type="entry name" value="TCRTETB"/>
</dbReference>
<evidence type="ECO:0000256" key="4">
    <source>
        <dbReference type="ARBA" id="ARBA00022692"/>
    </source>
</evidence>
<feature type="transmembrane region" description="Helical" evidence="7">
    <location>
        <begin position="116"/>
        <end position="136"/>
    </location>
</feature>
<dbReference type="Gene3D" id="1.20.1720.10">
    <property type="entry name" value="Multidrug resistance protein D"/>
    <property type="match status" value="1"/>
</dbReference>
<feature type="transmembrane region" description="Helical" evidence="7">
    <location>
        <begin position="477"/>
        <end position="498"/>
    </location>
</feature>
<evidence type="ECO:0000259" key="8">
    <source>
        <dbReference type="PROSITE" id="PS50850"/>
    </source>
</evidence>
<dbReference type="PANTHER" id="PTHR23501">
    <property type="entry name" value="MAJOR FACILITATOR SUPERFAMILY"/>
    <property type="match status" value="1"/>
</dbReference>
<dbReference type="Proteomes" id="UP000800981">
    <property type="component" value="Unassembled WGS sequence"/>
</dbReference>
<evidence type="ECO:0000313" key="9">
    <source>
        <dbReference type="EMBL" id="NHC14470.1"/>
    </source>
</evidence>
<comment type="caution">
    <text evidence="9">The sequence shown here is derived from an EMBL/GenBank/DDBJ whole genome shotgun (WGS) entry which is preliminary data.</text>
</comment>
<dbReference type="InterPro" id="IPR020846">
    <property type="entry name" value="MFS_dom"/>
</dbReference>
<feature type="transmembrane region" description="Helical" evidence="7">
    <location>
        <begin position="148"/>
        <end position="167"/>
    </location>
</feature>
<dbReference type="InterPro" id="IPR011701">
    <property type="entry name" value="MFS"/>
</dbReference>
<dbReference type="RefSeq" id="WP_166282010.1">
    <property type="nucleotide sequence ID" value="NZ_JAANNP010000006.1"/>
</dbReference>
<feature type="transmembrane region" description="Helical" evidence="7">
    <location>
        <begin position="20"/>
        <end position="44"/>
    </location>
</feature>
<keyword evidence="2" id="KW-0813">Transport</keyword>
<keyword evidence="5 7" id="KW-1133">Transmembrane helix</keyword>
<evidence type="ECO:0000256" key="5">
    <source>
        <dbReference type="ARBA" id="ARBA00022989"/>
    </source>
</evidence>
<evidence type="ECO:0000313" key="10">
    <source>
        <dbReference type="Proteomes" id="UP000800981"/>
    </source>
</evidence>
<keyword evidence="10" id="KW-1185">Reference proteome</keyword>
<feature type="transmembrane region" description="Helical" evidence="7">
    <location>
        <begin position="412"/>
        <end position="432"/>
    </location>
</feature>
<evidence type="ECO:0000256" key="2">
    <source>
        <dbReference type="ARBA" id="ARBA00022448"/>
    </source>
</evidence>
<sequence length="524" mass="54867">MTTAPPTPEAPSYLSHRQILAVMSGLMLGMLLAALDQTIVSTALPTIVGEFGGVEHLSWVATAYLLTSTASTPLYGKISDLYGRKPVFQFAILVFLLGSVLAGLSQNMGQLIATRAIQGIGAGGLMALVFAIIGDVIPPRERGRYQGLFGAVWGLSSVAGPLLGGFFTEHASWRWIFYINLPIGAVALVVVAVVLKLPVNKQQHKIDYLGSTLLVASTSALLLYLSWAGTEYGWFDGLSLVLLVAAVVLGVAFVWWETRASEPILPLDIFRNDIVSVTSAIGFLLGFGMFGAIIYIPIYLQVVDGVTPTQSGLLMLPLMLGILVTSIASGRAITSMGRYKVFPIVGTALMAVGLALFATLGTDTSRWLSGLYMFIVGAGLGLVMQVLIIAVQNAVDFRVMGVATSASTFFRSMGGTLGIAVLGAVLTSRLSANLADKLPAGAAGSIPAGDLTGSPDVIKALPPEVHGPVIEAFVDSLQTVFLCAVPVAVLAFVLALFLRELPLRGSGGGKDGEQADAPPAFALD</sequence>
<feature type="transmembrane region" description="Helical" evidence="7">
    <location>
        <begin position="367"/>
        <end position="391"/>
    </location>
</feature>
<feature type="transmembrane region" description="Helical" evidence="7">
    <location>
        <begin position="56"/>
        <end position="75"/>
    </location>
</feature>
<dbReference type="EMBL" id="JAANNP010000006">
    <property type="protein sequence ID" value="NHC14470.1"/>
    <property type="molecule type" value="Genomic_DNA"/>
</dbReference>
<feature type="transmembrane region" description="Helical" evidence="7">
    <location>
        <begin position="312"/>
        <end position="329"/>
    </location>
</feature>
<keyword evidence="4 7" id="KW-0812">Transmembrane</keyword>
<feature type="transmembrane region" description="Helical" evidence="7">
    <location>
        <begin position="207"/>
        <end position="227"/>
    </location>
</feature>
<keyword evidence="3" id="KW-1003">Cell membrane</keyword>
<dbReference type="SUPFAM" id="SSF103473">
    <property type="entry name" value="MFS general substrate transporter"/>
    <property type="match status" value="1"/>
</dbReference>
<dbReference type="Pfam" id="PF07690">
    <property type="entry name" value="MFS_1"/>
    <property type="match status" value="1"/>
</dbReference>
<feature type="transmembrane region" description="Helical" evidence="7">
    <location>
        <begin position="233"/>
        <end position="256"/>
    </location>
</feature>
<evidence type="ECO:0000256" key="3">
    <source>
        <dbReference type="ARBA" id="ARBA00022475"/>
    </source>
</evidence>
<feature type="transmembrane region" description="Helical" evidence="7">
    <location>
        <begin position="173"/>
        <end position="195"/>
    </location>
</feature>
<dbReference type="CDD" id="cd17502">
    <property type="entry name" value="MFS_Azr1_MDR_like"/>
    <property type="match status" value="1"/>
</dbReference>
<organism evidence="9 10">
    <name type="scientific">Motilibacter deserti</name>
    <dbReference type="NCBI Taxonomy" id="2714956"/>
    <lineage>
        <taxon>Bacteria</taxon>
        <taxon>Bacillati</taxon>
        <taxon>Actinomycetota</taxon>
        <taxon>Actinomycetes</taxon>
        <taxon>Motilibacterales</taxon>
        <taxon>Motilibacteraceae</taxon>
        <taxon>Motilibacter</taxon>
    </lineage>
</organism>
<dbReference type="InterPro" id="IPR036259">
    <property type="entry name" value="MFS_trans_sf"/>
</dbReference>
<feature type="transmembrane region" description="Helical" evidence="7">
    <location>
        <begin position="87"/>
        <end position="104"/>
    </location>
</feature>
<protein>
    <submittedName>
        <fullName evidence="9">MFS transporter</fullName>
    </submittedName>
</protein>
<dbReference type="InterPro" id="IPR004638">
    <property type="entry name" value="EmrB-like"/>
</dbReference>
<evidence type="ECO:0000256" key="1">
    <source>
        <dbReference type="ARBA" id="ARBA00004651"/>
    </source>
</evidence>
<name>A0ABX0GVA4_9ACTN</name>
<comment type="subcellular location">
    <subcellularLocation>
        <location evidence="1">Cell membrane</location>
        <topology evidence="1">Multi-pass membrane protein</topology>
    </subcellularLocation>
</comment>
<feature type="transmembrane region" description="Helical" evidence="7">
    <location>
        <begin position="341"/>
        <end position="361"/>
    </location>
</feature>
<keyword evidence="6 7" id="KW-0472">Membrane</keyword>
<evidence type="ECO:0000256" key="6">
    <source>
        <dbReference type="ARBA" id="ARBA00023136"/>
    </source>
</evidence>
<evidence type="ECO:0000256" key="7">
    <source>
        <dbReference type="SAM" id="Phobius"/>
    </source>
</evidence>
<gene>
    <name evidence="9" type="ORF">G9H71_11840</name>
</gene>
<feature type="transmembrane region" description="Helical" evidence="7">
    <location>
        <begin position="277"/>
        <end position="300"/>
    </location>
</feature>
<dbReference type="Gene3D" id="1.20.1250.20">
    <property type="entry name" value="MFS general substrate transporter like domains"/>
    <property type="match status" value="1"/>
</dbReference>
<dbReference type="PANTHER" id="PTHR23501:SF197">
    <property type="entry name" value="COMD"/>
    <property type="match status" value="1"/>
</dbReference>
<accession>A0ABX0GVA4</accession>
<reference evidence="9 10" key="1">
    <citation type="submission" date="2020-03" db="EMBL/GenBank/DDBJ databases">
        <title>Two novel Motilibacter sp.</title>
        <authorList>
            <person name="Liu S."/>
        </authorList>
    </citation>
    <scope>NUCLEOTIDE SEQUENCE [LARGE SCALE GENOMIC DNA]</scope>
    <source>
        <strain evidence="9 10">E257</strain>
    </source>
</reference>
<dbReference type="NCBIfam" id="TIGR00711">
    <property type="entry name" value="efflux_EmrB"/>
    <property type="match status" value="1"/>
</dbReference>